<feature type="region of interest" description="Disordered" evidence="1">
    <location>
        <begin position="1"/>
        <end position="20"/>
    </location>
</feature>
<keyword evidence="3" id="KW-1185">Reference proteome</keyword>
<evidence type="ECO:0000313" key="2">
    <source>
        <dbReference type="EMBL" id="CAG8832622.1"/>
    </source>
</evidence>
<dbReference type="EMBL" id="CAJVQB010045747">
    <property type="protein sequence ID" value="CAG8832622.1"/>
    <property type="molecule type" value="Genomic_DNA"/>
</dbReference>
<evidence type="ECO:0000313" key="3">
    <source>
        <dbReference type="Proteomes" id="UP000789901"/>
    </source>
</evidence>
<feature type="compositionally biased region" description="Basic and acidic residues" evidence="1">
    <location>
        <begin position="1"/>
        <end position="18"/>
    </location>
</feature>
<gene>
    <name evidence="2" type="ORF">GMARGA_LOCUS31143</name>
</gene>
<feature type="region of interest" description="Disordered" evidence="1">
    <location>
        <begin position="81"/>
        <end position="103"/>
    </location>
</feature>
<protein>
    <submittedName>
        <fullName evidence="2">42775_t:CDS:1</fullName>
    </submittedName>
</protein>
<proteinExistence type="predicted"/>
<dbReference type="Proteomes" id="UP000789901">
    <property type="component" value="Unassembled WGS sequence"/>
</dbReference>
<evidence type="ECO:0000256" key="1">
    <source>
        <dbReference type="SAM" id="MobiDB-lite"/>
    </source>
</evidence>
<accession>A0ABN7WHN1</accession>
<sequence length="103" mass="11866">QHDSNMIEKTKVENKPEETLNTSFCAERNRTGIEKDTMYNLKDANEVKKVVNKILSKMLVDNREEDSKQLNDRFDKALKKEDLEHAWPTRSGLAKSEEASNIG</sequence>
<organism evidence="2 3">
    <name type="scientific">Gigaspora margarita</name>
    <dbReference type="NCBI Taxonomy" id="4874"/>
    <lineage>
        <taxon>Eukaryota</taxon>
        <taxon>Fungi</taxon>
        <taxon>Fungi incertae sedis</taxon>
        <taxon>Mucoromycota</taxon>
        <taxon>Glomeromycotina</taxon>
        <taxon>Glomeromycetes</taxon>
        <taxon>Diversisporales</taxon>
        <taxon>Gigasporaceae</taxon>
        <taxon>Gigaspora</taxon>
    </lineage>
</organism>
<name>A0ABN7WHN1_GIGMA</name>
<feature type="non-terminal residue" evidence="2">
    <location>
        <position position="1"/>
    </location>
</feature>
<comment type="caution">
    <text evidence="2">The sequence shown here is derived from an EMBL/GenBank/DDBJ whole genome shotgun (WGS) entry which is preliminary data.</text>
</comment>
<reference evidence="2 3" key="1">
    <citation type="submission" date="2021-06" db="EMBL/GenBank/DDBJ databases">
        <authorList>
            <person name="Kallberg Y."/>
            <person name="Tangrot J."/>
            <person name="Rosling A."/>
        </authorList>
    </citation>
    <scope>NUCLEOTIDE SEQUENCE [LARGE SCALE GENOMIC DNA]</scope>
    <source>
        <strain evidence="2 3">120-4 pot B 10/14</strain>
    </source>
</reference>